<dbReference type="SUPFAM" id="SSF48113">
    <property type="entry name" value="Heme-dependent peroxidases"/>
    <property type="match status" value="1"/>
</dbReference>
<accession>A0A811N858</accession>
<evidence type="ECO:0000313" key="17">
    <source>
        <dbReference type="Proteomes" id="UP000604825"/>
    </source>
</evidence>
<evidence type="ECO:0000256" key="2">
    <source>
        <dbReference type="ARBA" id="ARBA00001913"/>
    </source>
</evidence>
<keyword evidence="11" id="KW-0376">Hydrogen peroxide</keyword>
<comment type="catalytic activity">
    <reaction evidence="1">
        <text>2 a phenolic donor + H2O2 = 2 a phenolic radical donor + 2 H2O</text>
        <dbReference type="Rhea" id="RHEA:56136"/>
        <dbReference type="ChEBI" id="CHEBI:15377"/>
        <dbReference type="ChEBI" id="CHEBI:16240"/>
        <dbReference type="ChEBI" id="CHEBI:139520"/>
        <dbReference type="ChEBI" id="CHEBI:139521"/>
        <dbReference type="EC" id="1.11.1.7"/>
    </reaction>
</comment>
<dbReference type="EMBL" id="CAJGYO010000003">
    <property type="protein sequence ID" value="CAD6217435.1"/>
    <property type="molecule type" value="Genomic_DNA"/>
</dbReference>
<evidence type="ECO:0000256" key="8">
    <source>
        <dbReference type="ARBA" id="ARBA00022837"/>
    </source>
</evidence>
<evidence type="ECO:0000256" key="6">
    <source>
        <dbReference type="ARBA" id="ARBA00022617"/>
    </source>
</evidence>
<gene>
    <name evidence="16" type="ORF">NCGR_LOCUS11421</name>
</gene>
<protein>
    <recommendedName>
        <fullName evidence="15">Plant heme peroxidase family profile domain-containing protein</fullName>
    </recommendedName>
</protein>
<dbReference type="InterPro" id="IPR002016">
    <property type="entry name" value="Haem_peroxidase"/>
</dbReference>
<dbReference type="GO" id="GO:0042744">
    <property type="term" value="P:hydrogen peroxide catabolic process"/>
    <property type="evidence" value="ECO:0007669"/>
    <property type="project" value="UniProtKB-KW"/>
</dbReference>
<dbReference type="Pfam" id="PF00141">
    <property type="entry name" value="peroxidase"/>
    <property type="match status" value="1"/>
</dbReference>
<comment type="caution">
    <text evidence="16">The sequence shown here is derived from an EMBL/GenBank/DDBJ whole genome shotgun (WGS) entry which is preliminary data.</text>
</comment>
<feature type="binding site" evidence="12">
    <location>
        <position position="115"/>
    </location>
    <ligand>
        <name>substrate</name>
    </ligand>
</feature>
<dbReference type="PRINTS" id="PR00461">
    <property type="entry name" value="PLPEROXIDASE"/>
</dbReference>
<comment type="subcellular location">
    <subcellularLocation>
        <location evidence="4">Secreted</location>
    </subcellularLocation>
</comment>
<evidence type="ECO:0000256" key="5">
    <source>
        <dbReference type="ARBA" id="ARBA00022559"/>
    </source>
</evidence>
<evidence type="ECO:0000256" key="14">
    <source>
        <dbReference type="SAM" id="SignalP"/>
    </source>
</evidence>
<evidence type="ECO:0000256" key="13">
    <source>
        <dbReference type="RuleBase" id="RU004241"/>
    </source>
</evidence>
<name>A0A811N858_9POAL</name>
<evidence type="ECO:0000256" key="1">
    <source>
        <dbReference type="ARBA" id="ARBA00000189"/>
    </source>
</evidence>
<comment type="similarity">
    <text evidence="13">Belongs to the peroxidase family.</text>
</comment>
<comment type="cofactor">
    <cofactor evidence="3">
        <name>heme b</name>
        <dbReference type="ChEBI" id="CHEBI:60344"/>
    </cofactor>
</comment>
<keyword evidence="9" id="KW-0560">Oxidoreductase</keyword>
<keyword evidence="6" id="KW-0349">Heme</keyword>
<evidence type="ECO:0000256" key="3">
    <source>
        <dbReference type="ARBA" id="ARBA00001970"/>
    </source>
</evidence>
<evidence type="ECO:0000256" key="11">
    <source>
        <dbReference type="ARBA" id="ARBA00023324"/>
    </source>
</evidence>
<keyword evidence="14" id="KW-0732">Signal</keyword>
<dbReference type="PANTHER" id="PTHR31388">
    <property type="entry name" value="PEROXIDASE 72-RELATED"/>
    <property type="match status" value="1"/>
</dbReference>
<dbReference type="GO" id="GO:0006979">
    <property type="term" value="P:response to oxidative stress"/>
    <property type="evidence" value="ECO:0007669"/>
    <property type="project" value="InterPro"/>
</dbReference>
<proteinExistence type="inferred from homology"/>
<comment type="cofactor">
    <cofactor evidence="2">
        <name>Ca(2+)</name>
        <dbReference type="ChEBI" id="CHEBI:29108"/>
    </cofactor>
</comment>
<keyword evidence="7" id="KW-0479">Metal-binding</keyword>
<dbReference type="GO" id="GO:0005576">
    <property type="term" value="C:extracellular region"/>
    <property type="evidence" value="ECO:0007669"/>
    <property type="project" value="UniProtKB-SubCell"/>
</dbReference>
<keyword evidence="8" id="KW-0106">Calcium</keyword>
<dbReference type="Gene3D" id="1.10.520.10">
    <property type="match status" value="1"/>
</dbReference>
<feature type="domain" description="Plant heme peroxidase family profile" evidence="15">
    <location>
        <begin position="1"/>
        <end position="144"/>
    </location>
</feature>
<keyword evidence="5" id="KW-0575">Peroxidase</keyword>
<dbReference type="InterPro" id="IPR010255">
    <property type="entry name" value="Haem_peroxidase_sf"/>
</dbReference>
<dbReference type="InterPro" id="IPR000823">
    <property type="entry name" value="Peroxidase_pln"/>
</dbReference>
<dbReference type="OrthoDB" id="2113341at2759"/>
<keyword evidence="17" id="KW-1185">Reference proteome</keyword>
<dbReference type="GO" id="GO:0020037">
    <property type="term" value="F:heme binding"/>
    <property type="evidence" value="ECO:0007669"/>
    <property type="project" value="InterPro"/>
</dbReference>
<sequence length="165" mass="17111">MAAAFSSHRFRHSKLSVLILALATVVAAARAQLSPTFYGLVVPCRARHHQDRREGCRGAGPAHGRLPAPPSLPRLLRAGKSTAAGRGLGGPSWTVQLGRRDSTTASLSTANTDLPSPASSLSTLLAAFARKGLSSTDMVALSGAFLTVTDQSITVSSVISQHQSA</sequence>
<evidence type="ECO:0000256" key="7">
    <source>
        <dbReference type="ARBA" id="ARBA00022723"/>
    </source>
</evidence>
<reference evidence="16" key="1">
    <citation type="submission" date="2020-10" db="EMBL/GenBank/DDBJ databases">
        <authorList>
            <person name="Han B."/>
            <person name="Lu T."/>
            <person name="Zhao Q."/>
            <person name="Huang X."/>
            <person name="Zhao Y."/>
        </authorList>
    </citation>
    <scope>NUCLEOTIDE SEQUENCE</scope>
</reference>
<evidence type="ECO:0000256" key="12">
    <source>
        <dbReference type="PIRSR" id="PIRSR600823-2"/>
    </source>
</evidence>
<evidence type="ECO:0000313" key="16">
    <source>
        <dbReference type="EMBL" id="CAD6217435.1"/>
    </source>
</evidence>
<keyword evidence="10" id="KW-0408">Iron</keyword>
<dbReference type="GO" id="GO:0140825">
    <property type="term" value="F:lactoperoxidase activity"/>
    <property type="evidence" value="ECO:0007669"/>
    <property type="project" value="UniProtKB-EC"/>
</dbReference>
<dbReference type="AlphaFoldDB" id="A0A811N858"/>
<evidence type="ECO:0000256" key="4">
    <source>
        <dbReference type="ARBA" id="ARBA00004613"/>
    </source>
</evidence>
<organism evidence="16 17">
    <name type="scientific">Miscanthus lutarioriparius</name>
    <dbReference type="NCBI Taxonomy" id="422564"/>
    <lineage>
        <taxon>Eukaryota</taxon>
        <taxon>Viridiplantae</taxon>
        <taxon>Streptophyta</taxon>
        <taxon>Embryophyta</taxon>
        <taxon>Tracheophyta</taxon>
        <taxon>Spermatophyta</taxon>
        <taxon>Magnoliopsida</taxon>
        <taxon>Liliopsida</taxon>
        <taxon>Poales</taxon>
        <taxon>Poaceae</taxon>
        <taxon>PACMAD clade</taxon>
        <taxon>Panicoideae</taxon>
        <taxon>Andropogonodae</taxon>
        <taxon>Andropogoneae</taxon>
        <taxon>Saccharinae</taxon>
        <taxon>Miscanthus</taxon>
    </lineage>
</organism>
<dbReference type="PROSITE" id="PS50873">
    <property type="entry name" value="PEROXIDASE_4"/>
    <property type="match status" value="1"/>
</dbReference>
<evidence type="ECO:0000256" key="9">
    <source>
        <dbReference type="ARBA" id="ARBA00023002"/>
    </source>
</evidence>
<evidence type="ECO:0000259" key="15">
    <source>
        <dbReference type="PROSITE" id="PS50873"/>
    </source>
</evidence>
<dbReference type="PANTHER" id="PTHR31388:SF114">
    <property type="entry name" value="PEROXIDASE"/>
    <property type="match status" value="1"/>
</dbReference>
<evidence type="ECO:0000256" key="10">
    <source>
        <dbReference type="ARBA" id="ARBA00023004"/>
    </source>
</evidence>
<feature type="chain" id="PRO_5032764258" description="Plant heme peroxidase family profile domain-containing protein" evidence="14">
    <location>
        <begin position="32"/>
        <end position="165"/>
    </location>
</feature>
<dbReference type="Proteomes" id="UP000604825">
    <property type="component" value="Unassembled WGS sequence"/>
</dbReference>
<dbReference type="GO" id="GO:0046872">
    <property type="term" value="F:metal ion binding"/>
    <property type="evidence" value="ECO:0007669"/>
    <property type="project" value="UniProtKB-KW"/>
</dbReference>
<feature type="signal peptide" evidence="14">
    <location>
        <begin position="1"/>
        <end position="31"/>
    </location>
</feature>